<protein>
    <recommendedName>
        <fullName evidence="5">Peptidase S1 domain-containing protein</fullName>
    </recommendedName>
</protein>
<evidence type="ECO:0000259" key="5">
    <source>
        <dbReference type="PROSITE" id="PS50240"/>
    </source>
</evidence>
<dbReference type="EMBL" id="OU895880">
    <property type="protein sequence ID" value="CAG9810153.1"/>
    <property type="molecule type" value="Genomic_DNA"/>
</dbReference>
<gene>
    <name evidence="6" type="ORF">CHIRRI_LOCUS12970</name>
</gene>
<dbReference type="InterPro" id="IPR003591">
    <property type="entry name" value="Leu-rich_rpt_typical-subtyp"/>
</dbReference>
<dbReference type="Pfam" id="PF13855">
    <property type="entry name" value="LRR_8"/>
    <property type="match status" value="1"/>
</dbReference>
<dbReference type="InterPro" id="IPR001254">
    <property type="entry name" value="Trypsin_dom"/>
</dbReference>
<keyword evidence="7" id="KW-1185">Reference proteome</keyword>
<evidence type="ECO:0000256" key="1">
    <source>
        <dbReference type="ARBA" id="ARBA00022614"/>
    </source>
</evidence>
<keyword evidence="4" id="KW-0732">Signal</keyword>
<evidence type="ECO:0000313" key="7">
    <source>
        <dbReference type="Proteomes" id="UP001153620"/>
    </source>
</evidence>
<dbReference type="InterPro" id="IPR051333">
    <property type="entry name" value="CLIP_Serine_Protease"/>
</dbReference>
<dbReference type="SMART" id="SM00369">
    <property type="entry name" value="LRR_TYP"/>
    <property type="match status" value="5"/>
</dbReference>
<dbReference type="Gene3D" id="2.40.10.10">
    <property type="entry name" value="Trypsin-like serine proteases"/>
    <property type="match status" value="1"/>
</dbReference>
<feature type="signal peptide" evidence="4">
    <location>
        <begin position="1"/>
        <end position="18"/>
    </location>
</feature>
<keyword evidence="2" id="KW-0677">Repeat</keyword>
<dbReference type="InterPro" id="IPR001314">
    <property type="entry name" value="Peptidase_S1A"/>
</dbReference>
<dbReference type="GO" id="GO:0004252">
    <property type="term" value="F:serine-type endopeptidase activity"/>
    <property type="evidence" value="ECO:0007669"/>
    <property type="project" value="InterPro"/>
</dbReference>
<evidence type="ECO:0000256" key="4">
    <source>
        <dbReference type="SAM" id="SignalP"/>
    </source>
</evidence>
<dbReference type="Proteomes" id="UP001153620">
    <property type="component" value="Chromosome 4"/>
</dbReference>
<feature type="chain" id="PRO_5040287001" description="Peptidase S1 domain-containing protein" evidence="4">
    <location>
        <begin position="19"/>
        <end position="517"/>
    </location>
</feature>
<dbReference type="PROSITE" id="PS00134">
    <property type="entry name" value="TRYPSIN_HIS"/>
    <property type="match status" value="1"/>
</dbReference>
<dbReference type="InterPro" id="IPR043504">
    <property type="entry name" value="Peptidase_S1_PA_chymotrypsin"/>
</dbReference>
<dbReference type="SMART" id="SM00020">
    <property type="entry name" value="Tryp_SPc"/>
    <property type="match status" value="1"/>
</dbReference>
<dbReference type="Pfam" id="PF00089">
    <property type="entry name" value="Trypsin"/>
    <property type="match status" value="1"/>
</dbReference>
<organism evidence="6 7">
    <name type="scientific">Chironomus riparius</name>
    <dbReference type="NCBI Taxonomy" id="315576"/>
    <lineage>
        <taxon>Eukaryota</taxon>
        <taxon>Metazoa</taxon>
        <taxon>Ecdysozoa</taxon>
        <taxon>Arthropoda</taxon>
        <taxon>Hexapoda</taxon>
        <taxon>Insecta</taxon>
        <taxon>Pterygota</taxon>
        <taxon>Neoptera</taxon>
        <taxon>Endopterygota</taxon>
        <taxon>Diptera</taxon>
        <taxon>Nematocera</taxon>
        <taxon>Chironomoidea</taxon>
        <taxon>Chironomidae</taxon>
        <taxon>Chironominae</taxon>
        <taxon>Chironomus</taxon>
    </lineage>
</organism>
<evidence type="ECO:0000313" key="6">
    <source>
        <dbReference type="EMBL" id="CAG9810153.1"/>
    </source>
</evidence>
<feature type="domain" description="Peptidase S1" evidence="5">
    <location>
        <begin position="19"/>
        <end position="261"/>
    </location>
</feature>
<proteinExistence type="inferred from homology"/>
<dbReference type="SUPFAM" id="SSF50494">
    <property type="entry name" value="Trypsin-like serine proteases"/>
    <property type="match status" value="1"/>
</dbReference>
<name>A0A9N9S7G9_9DIPT</name>
<dbReference type="OrthoDB" id="7733366at2759"/>
<dbReference type="Gene3D" id="3.80.10.10">
    <property type="entry name" value="Ribonuclease Inhibitor"/>
    <property type="match status" value="1"/>
</dbReference>
<dbReference type="InterPro" id="IPR001611">
    <property type="entry name" value="Leu-rich_rpt"/>
</dbReference>
<dbReference type="PANTHER" id="PTHR24260:SF136">
    <property type="entry name" value="GH08193P-RELATED"/>
    <property type="match status" value="1"/>
</dbReference>
<dbReference type="PRINTS" id="PR00722">
    <property type="entry name" value="CHYMOTRYPSIN"/>
</dbReference>
<reference evidence="6" key="1">
    <citation type="submission" date="2022-01" db="EMBL/GenBank/DDBJ databases">
        <authorList>
            <person name="King R."/>
        </authorList>
    </citation>
    <scope>NUCLEOTIDE SEQUENCE</scope>
</reference>
<dbReference type="SUPFAM" id="SSF52058">
    <property type="entry name" value="L domain-like"/>
    <property type="match status" value="1"/>
</dbReference>
<dbReference type="PROSITE" id="PS50240">
    <property type="entry name" value="TRYPSIN_DOM"/>
    <property type="match status" value="1"/>
</dbReference>
<keyword evidence="1" id="KW-0433">Leucine-rich repeat</keyword>
<dbReference type="PANTHER" id="PTHR24260">
    <property type="match status" value="1"/>
</dbReference>
<comment type="similarity">
    <text evidence="3">Belongs to the peptidase S1 family. CLIP subfamily.</text>
</comment>
<accession>A0A9N9S7G9</accession>
<dbReference type="InterPro" id="IPR018114">
    <property type="entry name" value="TRYPSIN_HIS"/>
</dbReference>
<reference evidence="6" key="2">
    <citation type="submission" date="2022-10" db="EMBL/GenBank/DDBJ databases">
        <authorList>
            <consortium name="ENA_rothamsted_submissions"/>
            <consortium name="culmorum"/>
            <person name="King R."/>
        </authorList>
    </citation>
    <scope>NUCLEOTIDE SEQUENCE</scope>
</reference>
<evidence type="ECO:0000256" key="3">
    <source>
        <dbReference type="ARBA" id="ARBA00024195"/>
    </source>
</evidence>
<dbReference type="CDD" id="cd00190">
    <property type="entry name" value="Tryp_SPc"/>
    <property type="match status" value="1"/>
</dbReference>
<evidence type="ECO:0000256" key="2">
    <source>
        <dbReference type="ARBA" id="ARBA00022737"/>
    </source>
</evidence>
<dbReference type="InterPro" id="IPR032675">
    <property type="entry name" value="LRR_dom_sf"/>
</dbReference>
<dbReference type="InterPro" id="IPR009003">
    <property type="entry name" value="Peptidase_S1_PA"/>
</dbReference>
<dbReference type="AlphaFoldDB" id="A0A9N9S7G9"/>
<dbReference type="GO" id="GO:0006508">
    <property type="term" value="P:proteolysis"/>
    <property type="evidence" value="ECO:0007669"/>
    <property type="project" value="InterPro"/>
</dbReference>
<sequence length="517" mass="59308">MNLVQIIILTTLVPIISAIYNGYQAEQYQFPHIVLINSPQFYCAGVLISKQYVLTAAHCLMSVPKGGSIKVSLGVYEYYGSSYSDGELVKSKRFWIHENFSMPSAVHDIGLIELPKKIVPSNKVNFISIDARNYPDYESRDNQVLIAGWGFVKNQQVAKKLMFTNMTLMPIQECMKYSKHYIENLTYNHICASKITGFPCNGDSGAPYVSIKTGKVVGILSYVKDAEDGVDMVSVSEFEALSDCANVKKLIFEGKVQEKSIQLAILLTLVLQILPAKVLPPKSVLGYFRDKKFDDYELDLWTFTLKSSSVINSTEFMIMSRRAEAVKAFMSNNLKNIEFLPENVNEKFPNLAIFEALNCSIKAVRKENFFGLQKLVKLVLDYNEIQELGADVFDDLIRLKTLSIQYNKIHDINAAAFKNLKALHGLYIGHNKLKYLNKNLFENLLELRNLSMHYNHITYLGDEHLMHNSELEYMWLEHNDISHLSYTMFNYMEKLKFIDFSFNLHMWSGFVYEKNQE</sequence>